<dbReference type="AlphaFoldDB" id="A0A8H5J0U9"/>
<evidence type="ECO:0000313" key="2">
    <source>
        <dbReference type="Proteomes" id="UP000522262"/>
    </source>
</evidence>
<protein>
    <submittedName>
        <fullName evidence="1">Uncharacterized protein</fullName>
    </submittedName>
</protein>
<reference evidence="1 2" key="1">
    <citation type="submission" date="2020-05" db="EMBL/GenBank/DDBJ databases">
        <title>Identification and distribution of gene clusters putatively required for synthesis of sphingolipid metabolism inhibitors in phylogenetically diverse species of the filamentous fungus Fusarium.</title>
        <authorList>
            <person name="Kim H.-S."/>
            <person name="Busman M."/>
            <person name="Brown D.W."/>
            <person name="Divon H."/>
            <person name="Uhlig S."/>
            <person name="Proctor R.H."/>
        </authorList>
    </citation>
    <scope>NUCLEOTIDE SEQUENCE [LARGE SCALE GENOMIC DNA]</scope>
    <source>
        <strain evidence="1 2">NRRL 53147</strain>
    </source>
</reference>
<sequence>MSHNQSASNNNDFDMIAISNVAAQLTLDRRRAVLQDMIDLIVPRPRYQGTRQRPSNADEELLRIWNDSQTKRDLDDFDSAVTTEASEGLKTVWKACLRVFWKTPHEILSPNNQLRYRPTPSPGMEASHVVFTPMFSRLFAELAVHPCWEGNVNLLIMAFQYTVKVRVDNRSPWPVTDALPDHVRNCSALGALSEMLFGDEPTATANIQEMHILAREAQREAPPSEFSEFLVFLGQIARMYPSSEYSQTYLDLPTLPVTTKDLQILTEAVKRFHWDNIDWTESPEEVFKAYGRKGGLSDDQYPRNNRELKRFIRRALRISYHSPARRRNIIVRPNLAYEIPSDNEVLPGDDSGLEID</sequence>
<organism evidence="1 2">
    <name type="scientific">Fusarium mexicanum</name>
    <dbReference type="NCBI Taxonomy" id="751941"/>
    <lineage>
        <taxon>Eukaryota</taxon>
        <taxon>Fungi</taxon>
        <taxon>Dikarya</taxon>
        <taxon>Ascomycota</taxon>
        <taxon>Pezizomycotina</taxon>
        <taxon>Sordariomycetes</taxon>
        <taxon>Hypocreomycetidae</taxon>
        <taxon>Hypocreales</taxon>
        <taxon>Nectriaceae</taxon>
        <taxon>Fusarium</taxon>
        <taxon>Fusarium fujikuroi species complex</taxon>
    </lineage>
</organism>
<evidence type="ECO:0000313" key="1">
    <source>
        <dbReference type="EMBL" id="KAF5546392.1"/>
    </source>
</evidence>
<dbReference type="EMBL" id="JAAOAM010000115">
    <property type="protein sequence ID" value="KAF5546392.1"/>
    <property type="molecule type" value="Genomic_DNA"/>
</dbReference>
<keyword evidence="2" id="KW-1185">Reference proteome</keyword>
<name>A0A8H5J0U9_9HYPO</name>
<gene>
    <name evidence="1" type="ORF">FMEXI_5653</name>
</gene>
<proteinExistence type="predicted"/>
<comment type="caution">
    <text evidence="1">The sequence shown here is derived from an EMBL/GenBank/DDBJ whole genome shotgun (WGS) entry which is preliminary data.</text>
</comment>
<dbReference type="Proteomes" id="UP000522262">
    <property type="component" value="Unassembled WGS sequence"/>
</dbReference>
<accession>A0A8H5J0U9</accession>